<keyword evidence="13 19" id="KW-0547">Nucleotide-binding</keyword>
<comment type="function">
    <text evidence="4 19">Catalyzes the conversion of 3-deoxy-D-arabino-heptulosonate 7-phosphate (DAHP) to dehydroquinate (DHQ).</text>
</comment>
<evidence type="ECO:0000256" key="2">
    <source>
        <dbReference type="ARBA" id="ARBA00001911"/>
    </source>
</evidence>
<evidence type="ECO:0000256" key="11">
    <source>
        <dbReference type="ARBA" id="ARBA00022605"/>
    </source>
</evidence>
<evidence type="ECO:0000256" key="6">
    <source>
        <dbReference type="ARBA" id="ARBA00004661"/>
    </source>
</evidence>
<keyword evidence="18 19" id="KW-0170">Cobalt</keyword>
<accession>A0A931IWP3</accession>
<comment type="cofactor">
    <cofactor evidence="3">
        <name>Zn(2+)</name>
        <dbReference type="ChEBI" id="CHEBI:29105"/>
    </cofactor>
</comment>
<dbReference type="GO" id="GO:0005737">
    <property type="term" value="C:cytoplasm"/>
    <property type="evidence" value="ECO:0007669"/>
    <property type="project" value="UniProtKB-SubCell"/>
</dbReference>
<dbReference type="Gene3D" id="3.40.50.1970">
    <property type="match status" value="1"/>
</dbReference>
<keyword evidence="17 19" id="KW-0456">Lyase</keyword>
<feature type="binding site" evidence="19">
    <location>
        <position position="247"/>
    </location>
    <ligand>
        <name>Zn(2+)</name>
        <dbReference type="ChEBI" id="CHEBI:29105"/>
    </ligand>
</feature>
<evidence type="ECO:0000259" key="20">
    <source>
        <dbReference type="Pfam" id="PF01761"/>
    </source>
</evidence>
<dbReference type="PIRSF" id="PIRSF001455">
    <property type="entry name" value="DHQ_synth"/>
    <property type="match status" value="1"/>
</dbReference>
<comment type="catalytic activity">
    <reaction evidence="1 19">
        <text>7-phospho-2-dehydro-3-deoxy-D-arabino-heptonate = 3-dehydroquinate + phosphate</text>
        <dbReference type="Rhea" id="RHEA:21968"/>
        <dbReference type="ChEBI" id="CHEBI:32364"/>
        <dbReference type="ChEBI" id="CHEBI:43474"/>
        <dbReference type="ChEBI" id="CHEBI:58394"/>
        <dbReference type="EC" id="4.2.3.4"/>
    </reaction>
</comment>
<dbReference type="InterPro" id="IPR030960">
    <property type="entry name" value="DHQS/DOIS_N"/>
</dbReference>
<dbReference type="InterPro" id="IPR016037">
    <property type="entry name" value="DHQ_synth_AroB"/>
</dbReference>
<dbReference type="GO" id="GO:0008652">
    <property type="term" value="P:amino acid biosynthetic process"/>
    <property type="evidence" value="ECO:0007669"/>
    <property type="project" value="UniProtKB-KW"/>
</dbReference>
<dbReference type="NCBIfam" id="TIGR01357">
    <property type="entry name" value="aroB"/>
    <property type="match status" value="1"/>
</dbReference>
<evidence type="ECO:0000256" key="12">
    <source>
        <dbReference type="ARBA" id="ARBA00022723"/>
    </source>
</evidence>
<dbReference type="InterPro" id="IPR030963">
    <property type="entry name" value="DHQ_synth_fam"/>
</dbReference>
<dbReference type="GO" id="GO:0003856">
    <property type="term" value="F:3-dehydroquinate synthase activity"/>
    <property type="evidence" value="ECO:0007669"/>
    <property type="project" value="UniProtKB-UniRule"/>
</dbReference>
<evidence type="ECO:0000256" key="10">
    <source>
        <dbReference type="ARBA" id="ARBA00022490"/>
    </source>
</evidence>
<dbReference type="GO" id="GO:0009423">
    <property type="term" value="P:chorismate biosynthetic process"/>
    <property type="evidence" value="ECO:0007669"/>
    <property type="project" value="UniProtKB-UniRule"/>
</dbReference>
<evidence type="ECO:0000256" key="18">
    <source>
        <dbReference type="ARBA" id="ARBA00023285"/>
    </source>
</evidence>
<dbReference type="CDD" id="cd08195">
    <property type="entry name" value="DHQS"/>
    <property type="match status" value="1"/>
</dbReference>
<evidence type="ECO:0000313" key="22">
    <source>
        <dbReference type="EMBL" id="MBH9552434.1"/>
    </source>
</evidence>
<keyword evidence="16 19" id="KW-0057">Aromatic amino acid biosynthesis</keyword>
<feature type="domain" description="3-dehydroquinate synthase C-terminal" evidence="21">
    <location>
        <begin position="181"/>
        <end position="324"/>
    </location>
</feature>
<dbReference type="InterPro" id="IPR056179">
    <property type="entry name" value="DHQS_C"/>
</dbReference>
<sequence>MPRLEVVLAERSYGIEIGAGSWAERIARTPNLKSPLAVVVTNPTVHALHGAALEAALWPAFKRVEVREVPDGESSKHWPCVSWLCEELASMGAGRDVLLVALGGGVIGDLTGFVASIYMRGVRFLQVPTTLLAQVDSSVGGKTGINLPQGKNLVGAFHQPAAVWADSTVLGTLPAREYAAGLAEVIKYGPIADLAFFEWLEANMPRLVARDPQAIGVAVRRSCEIKAAIVAMDEREDGIRAVLNFGHTFGHGLERGLGYGALLHGEAVGIGMLMATRLSVAHLGLDNSYLDRLERLLAAAGLPTEVQGWSPQQLLAWMRTDKKAVAGAIRYVVIPKWGEAALASVADEAVLQVLDDTVRAMRG</sequence>
<evidence type="ECO:0000256" key="7">
    <source>
        <dbReference type="ARBA" id="ARBA00005412"/>
    </source>
</evidence>
<dbReference type="EMBL" id="JAEDAL010000002">
    <property type="protein sequence ID" value="MBH9552434.1"/>
    <property type="molecule type" value="Genomic_DNA"/>
</dbReference>
<evidence type="ECO:0000256" key="17">
    <source>
        <dbReference type="ARBA" id="ARBA00023239"/>
    </source>
</evidence>
<protein>
    <recommendedName>
        <fullName evidence="9 19">3-dehydroquinate synthase</fullName>
        <shortName evidence="19">DHQS</shortName>
        <ecNumber evidence="8 19">4.2.3.4</ecNumber>
    </recommendedName>
</protein>
<dbReference type="EC" id="4.2.3.4" evidence="8 19"/>
<feature type="binding site" evidence="19">
    <location>
        <begin position="129"/>
        <end position="130"/>
    </location>
    <ligand>
        <name>NAD(+)</name>
        <dbReference type="ChEBI" id="CHEBI:57540"/>
    </ligand>
</feature>
<comment type="subcellular location">
    <subcellularLocation>
        <location evidence="5 19">Cytoplasm</location>
    </subcellularLocation>
</comment>
<evidence type="ECO:0000256" key="5">
    <source>
        <dbReference type="ARBA" id="ARBA00004496"/>
    </source>
</evidence>
<keyword evidence="15 19" id="KW-0520">NAD</keyword>
<comment type="cofactor">
    <cofactor evidence="2 19">
        <name>NAD(+)</name>
        <dbReference type="ChEBI" id="CHEBI:57540"/>
    </cofactor>
</comment>
<keyword evidence="10 19" id="KW-0963">Cytoplasm</keyword>
<feature type="binding site" evidence="19">
    <location>
        <position position="184"/>
    </location>
    <ligand>
        <name>Zn(2+)</name>
        <dbReference type="ChEBI" id="CHEBI:29105"/>
    </ligand>
</feature>
<dbReference type="RefSeq" id="WP_198100369.1">
    <property type="nucleotide sequence ID" value="NZ_JAEDAL010000002.1"/>
</dbReference>
<comment type="pathway">
    <text evidence="6 19">Metabolic intermediate biosynthesis; chorismate biosynthesis; chorismate from D-erythrose 4-phosphate and phosphoenolpyruvate: step 2/7.</text>
</comment>
<evidence type="ECO:0000256" key="4">
    <source>
        <dbReference type="ARBA" id="ARBA00003485"/>
    </source>
</evidence>
<dbReference type="GO" id="GO:0046872">
    <property type="term" value="F:metal ion binding"/>
    <property type="evidence" value="ECO:0007669"/>
    <property type="project" value="UniProtKB-KW"/>
</dbReference>
<dbReference type="PANTHER" id="PTHR43622">
    <property type="entry name" value="3-DEHYDROQUINATE SYNTHASE"/>
    <property type="match status" value="1"/>
</dbReference>
<dbReference type="SUPFAM" id="SSF56796">
    <property type="entry name" value="Dehydroquinate synthase-like"/>
    <property type="match status" value="1"/>
</dbReference>
<evidence type="ECO:0000256" key="1">
    <source>
        <dbReference type="ARBA" id="ARBA00001393"/>
    </source>
</evidence>
<dbReference type="Pfam" id="PF24621">
    <property type="entry name" value="DHQS_C"/>
    <property type="match status" value="1"/>
</dbReference>
<organism evidence="22 23">
    <name type="scientific">Inhella gelatinilytica</name>
    <dbReference type="NCBI Taxonomy" id="2795030"/>
    <lineage>
        <taxon>Bacteria</taxon>
        <taxon>Pseudomonadati</taxon>
        <taxon>Pseudomonadota</taxon>
        <taxon>Betaproteobacteria</taxon>
        <taxon>Burkholderiales</taxon>
        <taxon>Sphaerotilaceae</taxon>
        <taxon>Inhella</taxon>
    </lineage>
</organism>
<evidence type="ECO:0000256" key="9">
    <source>
        <dbReference type="ARBA" id="ARBA00017684"/>
    </source>
</evidence>
<evidence type="ECO:0000259" key="21">
    <source>
        <dbReference type="Pfam" id="PF24621"/>
    </source>
</evidence>
<evidence type="ECO:0000256" key="19">
    <source>
        <dbReference type="HAMAP-Rule" id="MF_00110"/>
    </source>
</evidence>
<dbReference type="AlphaFoldDB" id="A0A931IWP3"/>
<gene>
    <name evidence="19 22" type="primary">aroB</name>
    <name evidence="22" type="ORF">I7X43_06160</name>
</gene>
<evidence type="ECO:0000256" key="16">
    <source>
        <dbReference type="ARBA" id="ARBA00023141"/>
    </source>
</evidence>
<feature type="binding site" evidence="19">
    <location>
        <begin position="105"/>
        <end position="109"/>
    </location>
    <ligand>
        <name>NAD(+)</name>
        <dbReference type="ChEBI" id="CHEBI:57540"/>
    </ligand>
</feature>
<name>A0A931IWP3_9BURK</name>
<feature type="binding site" evidence="19">
    <location>
        <position position="151"/>
    </location>
    <ligand>
        <name>NAD(+)</name>
        <dbReference type="ChEBI" id="CHEBI:57540"/>
    </ligand>
</feature>
<feature type="binding site" evidence="19">
    <location>
        <begin position="71"/>
        <end position="76"/>
    </location>
    <ligand>
        <name>NAD(+)</name>
        <dbReference type="ChEBI" id="CHEBI:57540"/>
    </ligand>
</feature>
<dbReference type="GO" id="GO:0009073">
    <property type="term" value="P:aromatic amino acid family biosynthetic process"/>
    <property type="evidence" value="ECO:0007669"/>
    <property type="project" value="UniProtKB-KW"/>
</dbReference>
<dbReference type="PANTHER" id="PTHR43622:SF7">
    <property type="entry name" value="3-DEHYDROQUINATE SYNTHASE, CHLOROPLASTIC"/>
    <property type="match status" value="1"/>
</dbReference>
<dbReference type="Proteomes" id="UP000620139">
    <property type="component" value="Unassembled WGS sequence"/>
</dbReference>
<evidence type="ECO:0000256" key="8">
    <source>
        <dbReference type="ARBA" id="ARBA00013031"/>
    </source>
</evidence>
<feature type="domain" description="3-dehydroquinate synthase N-terminal" evidence="20">
    <location>
        <begin position="68"/>
        <end position="179"/>
    </location>
</feature>
<comment type="cofactor">
    <cofactor evidence="19">
        <name>Co(2+)</name>
        <dbReference type="ChEBI" id="CHEBI:48828"/>
    </cofactor>
    <cofactor evidence="19">
        <name>Zn(2+)</name>
        <dbReference type="ChEBI" id="CHEBI:29105"/>
    </cofactor>
    <text evidence="19">Binds 1 divalent metal cation per subunit. Can use either Co(2+) or Zn(2+).</text>
</comment>
<dbReference type="HAMAP" id="MF_00110">
    <property type="entry name" value="DHQ_synthase"/>
    <property type="match status" value="1"/>
</dbReference>
<comment type="caution">
    <text evidence="22">The sequence shown here is derived from an EMBL/GenBank/DDBJ whole genome shotgun (WGS) entry which is preliminary data.</text>
</comment>
<dbReference type="FunFam" id="3.40.50.1970:FF:000007">
    <property type="entry name" value="Pentafunctional AROM polypeptide"/>
    <property type="match status" value="1"/>
</dbReference>
<keyword evidence="14 19" id="KW-0862">Zinc</keyword>
<dbReference type="Gene3D" id="1.20.1090.10">
    <property type="entry name" value="Dehydroquinate synthase-like - alpha domain"/>
    <property type="match status" value="1"/>
</dbReference>
<evidence type="ECO:0000313" key="23">
    <source>
        <dbReference type="Proteomes" id="UP000620139"/>
    </source>
</evidence>
<evidence type="ECO:0000256" key="15">
    <source>
        <dbReference type="ARBA" id="ARBA00023027"/>
    </source>
</evidence>
<reference evidence="22" key="1">
    <citation type="submission" date="2020-12" db="EMBL/GenBank/DDBJ databases">
        <title>The genome sequence of Inhella sp. 4Y17.</title>
        <authorList>
            <person name="Liu Y."/>
        </authorList>
    </citation>
    <scope>NUCLEOTIDE SEQUENCE</scope>
    <source>
        <strain evidence="22">4Y10</strain>
    </source>
</reference>
<evidence type="ECO:0000256" key="14">
    <source>
        <dbReference type="ARBA" id="ARBA00022833"/>
    </source>
</evidence>
<feature type="binding site" evidence="19">
    <location>
        <position position="264"/>
    </location>
    <ligand>
        <name>Zn(2+)</name>
        <dbReference type="ChEBI" id="CHEBI:29105"/>
    </ligand>
</feature>
<comment type="caution">
    <text evidence="19">Lacks conserved residue(s) required for the propagation of feature annotation.</text>
</comment>
<evidence type="ECO:0000256" key="3">
    <source>
        <dbReference type="ARBA" id="ARBA00001947"/>
    </source>
</evidence>
<feature type="binding site" evidence="19">
    <location>
        <position position="142"/>
    </location>
    <ligand>
        <name>NAD(+)</name>
        <dbReference type="ChEBI" id="CHEBI:57540"/>
    </ligand>
</feature>
<keyword evidence="23" id="KW-1185">Reference proteome</keyword>
<dbReference type="GO" id="GO:0000166">
    <property type="term" value="F:nucleotide binding"/>
    <property type="evidence" value="ECO:0007669"/>
    <property type="project" value="UniProtKB-KW"/>
</dbReference>
<proteinExistence type="inferred from homology"/>
<dbReference type="Pfam" id="PF01761">
    <property type="entry name" value="DHQ_synthase"/>
    <property type="match status" value="1"/>
</dbReference>
<keyword evidence="11 19" id="KW-0028">Amino-acid biosynthesis</keyword>
<dbReference type="InterPro" id="IPR050071">
    <property type="entry name" value="Dehydroquinate_synthase"/>
</dbReference>
<keyword evidence="12 19" id="KW-0479">Metal-binding</keyword>
<comment type="similarity">
    <text evidence="7 19">Belongs to the sugar phosphate cyclases superfamily. Dehydroquinate synthase family.</text>
</comment>
<evidence type="ECO:0000256" key="13">
    <source>
        <dbReference type="ARBA" id="ARBA00022741"/>
    </source>
</evidence>